<proteinExistence type="predicted"/>
<dbReference type="InParanoid" id="A0A6J2V104"/>
<dbReference type="Proteomes" id="UP000504632">
    <property type="component" value="Chromosome 4"/>
</dbReference>
<keyword evidence="2 5" id="KW-0812">Transmembrane</keyword>
<feature type="region of interest" description="Disordered" evidence="6">
    <location>
        <begin position="1"/>
        <end position="62"/>
    </location>
</feature>
<dbReference type="GO" id="GO:0042552">
    <property type="term" value="P:myelination"/>
    <property type="evidence" value="ECO:0007669"/>
    <property type="project" value="TreeGrafter"/>
</dbReference>
<dbReference type="InterPro" id="IPR008253">
    <property type="entry name" value="Marvel"/>
</dbReference>
<dbReference type="PROSITE" id="PS51225">
    <property type="entry name" value="MARVEL"/>
    <property type="match status" value="1"/>
</dbReference>
<evidence type="ECO:0000256" key="7">
    <source>
        <dbReference type="SAM" id="Phobius"/>
    </source>
</evidence>
<keyword evidence="3 7" id="KW-1133">Transmembrane helix</keyword>
<feature type="transmembrane region" description="Helical" evidence="7">
    <location>
        <begin position="72"/>
        <end position="93"/>
    </location>
</feature>
<evidence type="ECO:0000256" key="3">
    <source>
        <dbReference type="ARBA" id="ARBA00022989"/>
    </source>
</evidence>
<evidence type="ECO:0000256" key="1">
    <source>
        <dbReference type="ARBA" id="ARBA00004141"/>
    </source>
</evidence>
<dbReference type="PANTHER" id="PTHR22776:SF98">
    <property type="entry name" value="MARVEL DOMAIN-CONTAINING PROTEIN"/>
    <property type="match status" value="1"/>
</dbReference>
<keyword evidence="4 5" id="KW-0472">Membrane</keyword>
<dbReference type="RefSeq" id="XP_030626610.1">
    <property type="nucleotide sequence ID" value="XM_030770750.1"/>
</dbReference>
<feature type="region of interest" description="Disordered" evidence="6">
    <location>
        <begin position="267"/>
        <end position="289"/>
    </location>
</feature>
<organism evidence="9 10">
    <name type="scientific">Chanos chanos</name>
    <name type="common">Milkfish</name>
    <name type="synonym">Mugil chanos</name>
    <dbReference type="NCBI Taxonomy" id="29144"/>
    <lineage>
        <taxon>Eukaryota</taxon>
        <taxon>Metazoa</taxon>
        <taxon>Chordata</taxon>
        <taxon>Craniata</taxon>
        <taxon>Vertebrata</taxon>
        <taxon>Euteleostomi</taxon>
        <taxon>Actinopterygii</taxon>
        <taxon>Neopterygii</taxon>
        <taxon>Teleostei</taxon>
        <taxon>Ostariophysi</taxon>
        <taxon>Gonorynchiformes</taxon>
        <taxon>Chanidae</taxon>
        <taxon>Chanos</taxon>
    </lineage>
</organism>
<protein>
    <submittedName>
        <fullName evidence="10">MARVEL domain-containing protein 3</fullName>
    </submittedName>
</protein>
<dbReference type="GO" id="GO:0019911">
    <property type="term" value="F:structural constituent of myelin sheath"/>
    <property type="evidence" value="ECO:0007669"/>
    <property type="project" value="TreeGrafter"/>
</dbReference>
<feature type="transmembrane region" description="Helical" evidence="7">
    <location>
        <begin position="171"/>
        <end position="194"/>
    </location>
</feature>
<feature type="domain" description="MARVEL" evidence="8">
    <location>
        <begin position="65"/>
        <end position="255"/>
    </location>
</feature>
<evidence type="ECO:0000256" key="4">
    <source>
        <dbReference type="ARBA" id="ARBA00023136"/>
    </source>
</evidence>
<dbReference type="AlphaFoldDB" id="A0A6J2V104"/>
<dbReference type="InterPro" id="IPR050578">
    <property type="entry name" value="MARVEL-CKLF_proteins"/>
</dbReference>
<feature type="transmembrane region" description="Helical" evidence="7">
    <location>
        <begin position="139"/>
        <end position="159"/>
    </location>
</feature>
<dbReference type="OrthoDB" id="9946445at2759"/>
<sequence length="289" mass="32185">MSQPPRSNRGQRERNGGGNRENRHNDRPPPSDRSSRPPYYPDERSQPRPARSAPRKQKTESKCTHICSRRGIVLICAVLTNVLVLICIVSAYITMSGMSRMSSFAGGSFIGANIPFEGTELQQVRDLDMQYGQMRAPGVYGGVAFSLVMGVVSLLFVVSGNKPAHRLPRKLLVCQFIFQLVGGVAYVVAVGLYLHFVIKVNSTEVCQMRERLYARNGQSWMNCDVSGADAAVALFGLLTAILYAAGTILTFQTIRYVQQYHKDRKHYEAERQSRPRATQNAPLQPDAYV</sequence>
<gene>
    <name evidence="10" type="primary">LOC115809184</name>
</gene>
<name>A0A6J2V104_CHACN</name>
<comment type="subcellular location">
    <subcellularLocation>
        <location evidence="1">Membrane</location>
        <topology evidence="1">Multi-pass membrane protein</topology>
    </subcellularLocation>
</comment>
<accession>A0A6J2V104</accession>
<dbReference type="GeneID" id="115809184"/>
<evidence type="ECO:0000259" key="8">
    <source>
        <dbReference type="PROSITE" id="PS51225"/>
    </source>
</evidence>
<feature type="compositionally biased region" description="Basic and acidic residues" evidence="6">
    <location>
        <begin position="10"/>
        <end position="46"/>
    </location>
</feature>
<dbReference type="GO" id="GO:0016020">
    <property type="term" value="C:membrane"/>
    <property type="evidence" value="ECO:0007669"/>
    <property type="project" value="UniProtKB-SubCell"/>
</dbReference>
<evidence type="ECO:0000256" key="6">
    <source>
        <dbReference type="SAM" id="MobiDB-lite"/>
    </source>
</evidence>
<evidence type="ECO:0000313" key="9">
    <source>
        <dbReference type="Proteomes" id="UP000504632"/>
    </source>
</evidence>
<dbReference type="PANTHER" id="PTHR22776">
    <property type="entry name" value="MARVEL-CONTAINING POTENTIAL LIPID RAFT-ASSOCIATED PROTEIN"/>
    <property type="match status" value="1"/>
</dbReference>
<evidence type="ECO:0000256" key="2">
    <source>
        <dbReference type="ARBA" id="ARBA00022692"/>
    </source>
</evidence>
<dbReference type="FunCoup" id="A0A6J2V104">
    <property type="interactions" value="799"/>
</dbReference>
<evidence type="ECO:0000313" key="10">
    <source>
        <dbReference type="RefSeq" id="XP_030626610.1"/>
    </source>
</evidence>
<reference evidence="10" key="1">
    <citation type="submission" date="2025-08" db="UniProtKB">
        <authorList>
            <consortium name="RefSeq"/>
        </authorList>
    </citation>
    <scope>IDENTIFICATION</scope>
</reference>
<feature type="transmembrane region" description="Helical" evidence="7">
    <location>
        <begin position="230"/>
        <end position="254"/>
    </location>
</feature>
<keyword evidence="9" id="KW-1185">Reference proteome</keyword>
<evidence type="ECO:0000256" key="5">
    <source>
        <dbReference type="PROSITE-ProRule" id="PRU00581"/>
    </source>
</evidence>